<dbReference type="AlphaFoldDB" id="A0AAD6VH14"/>
<dbReference type="EMBL" id="JARJCW010000031">
    <property type="protein sequence ID" value="KAJ7209331.1"/>
    <property type="molecule type" value="Genomic_DNA"/>
</dbReference>
<protein>
    <submittedName>
        <fullName evidence="2">Uncharacterized protein</fullName>
    </submittedName>
</protein>
<dbReference type="Proteomes" id="UP001219525">
    <property type="component" value="Unassembled WGS sequence"/>
</dbReference>
<keyword evidence="3" id="KW-1185">Reference proteome</keyword>
<feature type="region of interest" description="Disordered" evidence="1">
    <location>
        <begin position="1"/>
        <end position="139"/>
    </location>
</feature>
<feature type="compositionally biased region" description="Basic residues" evidence="1">
    <location>
        <begin position="101"/>
        <end position="114"/>
    </location>
</feature>
<comment type="caution">
    <text evidence="2">The sequence shown here is derived from an EMBL/GenBank/DDBJ whole genome shotgun (WGS) entry which is preliminary data.</text>
</comment>
<feature type="compositionally biased region" description="Acidic residues" evidence="1">
    <location>
        <begin position="125"/>
        <end position="139"/>
    </location>
</feature>
<evidence type="ECO:0000313" key="2">
    <source>
        <dbReference type="EMBL" id="KAJ7209331.1"/>
    </source>
</evidence>
<evidence type="ECO:0000313" key="3">
    <source>
        <dbReference type="Proteomes" id="UP001219525"/>
    </source>
</evidence>
<accession>A0AAD6VH14</accession>
<gene>
    <name evidence="2" type="ORF">GGX14DRAFT_395439</name>
</gene>
<reference evidence="2" key="1">
    <citation type="submission" date="2023-03" db="EMBL/GenBank/DDBJ databases">
        <title>Massive genome expansion in bonnet fungi (Mycena s.s.) driven by repeated elements and novel gene families across ecological guilds.</title>
        <authorList>
            <consortium name="Lawrence Berkeley National Laboratory"/>
            <person name="Harder C.B."/>
            <person name="Miyauchi S."/>
            <person name="Viragh M."/>
            <person name="Kuo A."/>
            <person name="Thoen E."/>
            <person name="Andreopoulos B."/>
            <person name="Lu D."/>
            <person name="Skrede I."/>
            <person name="Drula E."/>
            <person name="Henrissat B."/>
            <person name="Morin E."/>
            <person name="Kohler A."/>
            <person name="Barry K."/>
            <person name="LaButti K."/>
            <person name="Morin E."/>
            <person name="Salamov A."/>
            <person name="Lipzen A."/>
            <person name="Mereny Z."/>
            <person name="Hegedus B."/>
            <person name="Baldrian P."/>
            <person name="Stursova M."/>
            <person name="Weitz H."/>
            <person name="Taylor A."/>
            <person name="Grigoriev I.V."/>
            <person name="Nagy L.G."/>
            <person name="Martin F."/>
            <person name="Kauserud H."/>
        </authorList>
    </citation>
    <scope>NUCLEOTIDE SEQUENCE</scope>
    <source>
        <strain evidence="2">9144</strain>
    </source>
</reference>
<feature type="compositionally biased region" description="Polar residues" evidence="1">
    <location>
        <begin position="30"/>
        <end position="43"/>
    </location>
</feature>
<feature type="region of interest" description="Disordered" evidence="1">
    <location>
        <begin position="193"/>
        <end position="223"/>
    </location>
</feature>
<feature type="compositionally biased region" description="Low complexity" evidence="1">
    <location>
        <begin position="73"/>
        <end position="100"/>
    </location>
</feature>
<proteinExistence type="predicted"/>
<sequence length="530" mass="59958">MFTECDQEIIPGCSDPREALGDVPDVGCPSNVSVESQQGSQSLPYGPEARRTIKDTIQALEIDIAPYQPPPHTSRVSSSPSSLSDDTLSPTSRSPLTLPSRRTHSPPRKRRRTRNAAQKFFDIEAREDDDEEDKDDADAEDVAELTHVTDLFIDDEPNHLFPVDIEADPLDMMEEREMEARELELIAAHYDQRARAESRAEPRTERDSFSPGPSGTPETIWDALQDPPVSRLPPENAPPFYVIRTPQNFELQLIDYLVDCGIVISAGTIGVGSRVVFVELEYIRIVHKRDDRVDPIVFTPLQVLIGALKQWPSYYRMRRHHLRPVEIPPEQRYRLLLPPGDPNLLHPFDSPYGRFVRVQSNGLYHSDLGFLADQYSLWIVLHFEYDMVPAPRHKSQRPSQAFFSEAKFRATLPAENLTVLPNRYGFKWGSRFFDAITGFEVIEPEKLQFTNVNVIPTAAELSYFVDSGATVLNVPFKGYACALQEGDCVVVPEGTSSMVPAYIIRTFERSINGQRVRFTVLIPSTRHPLC</sequence>
<name>A0AAD6VH14_9AGAR</name>
<evidence type="ECO:0000256" key="1">
    <source>
        <dbReference type="SAM" id="MobiDB-lite"/>
    </source>
</evidence>
<feature type="compositionally biased region" description="Basic and acidic residues" evidence="1">
    <location>
        <begin position="193"/>
        <end position="208"/>
    </location>
</feature>
<organism evidence="2 3">
    <name type="scientific">Mycena pura</name>
    <dbReference type="NCBI Taxonomy" id="153505"/>
    <lineage>
        <taxon>Eukaryota</taxon>
        <taxon>Fungi</taxon>
        <taxon>Dikarya</taxon>
        <taxon>Basidiomycota</taxon>
        <taxon>Agaricomycotina</taxon>
        <taxon>Agaricomycetes</taxon>
        <taxon>Agaricomycetidae</taxon>
        <taxon>Agaricales</taxon>
        <taxon>Marasmiineae</taxon>
        <taxon>Mycenaceae</taxon>
        <taxon>Mycena</taxon>
    </lineage>
</organism>